<feature type="domain" description="Glycoside hydrolase family 2 immunoglobulin-like beta-sandwich" evidence="4">
    <location>
        <begin position="224"/>
        <end position="327"/>
    </location>
</feature>
<dbReference type="GeneID" id="70914322"/>
<feature type="domain" description="Glycosyl hydrolases family 2 sugar binding" evidence="6">
    <location>
        <begin position="90"/>
        <end position="198"/>
    </location>
</feature>
<evidence type="ECO:0000256" key="3">
    <source>
        <dbReference type="ARBA" id="ARBA00023295"/>
    </source>
</evidence>
<feature type="domain" description="Glycoside hydrolase family 2" evidence="7">
    <location>
        <begin position="737"/>
        <end position="821"/>
    </location>
</feature>
<name>A0AAN1CY86_VIBNA</name>
<dbReference type="InterPro" id="IPR051913">
    <property type="entry name" value="GH2_Domain-Containing"/>
</dbReference>
<dbReference type="Pfam" id="PF02836">
    <property type="entry name" value="Glyco_hydro_2_C"/>
    <property type="match status" value="1"/>
</dbReference>
<dbReference type="KEGG" id="vna:PN96_15945"/>
<keyword evidence="3" id="KW-0326">Glycosidase</keyword>
<dbReference type="Proteomes" id="UP000092741">
    <property type="component" value="Chromosome 2"/>
</dbReference>
<dbReference type="InterPro" id="IPR006103">
    <property type="entry name" value="Glyco_hydro_2_cat"/>
</dbReference>
<comment type="similarity">
    <text evidence="1">Belongs to the glycosyl hydrolase 2 family.</text>
</comment>
<reference evidence="8 9" key="1">
    <citation type="submission" date="2016-07" db="EMBL/GenBank/DDBJ databases">
        <title>Developing Vibrio natriegens as a novel, fast-growing host for biotechnology.</title>
        <authorList>
            <person name="Weinstock M.T."/>
            <person name="Hesek E.D."/>
            <person name="Wilson C.M."/>
            <person name="Gibson D.G."/>
        </authorList>
    </citation>
    <scope>NUCLEOTIDE SEQUENCE [LARGE SCALE GENOMIC DNA]</scope>
    <source>
        <strain evidence="8 9">ATCC 14048</strain>
    </source>
</reference>
<dbReference type="Pfam" id="PF02837">
    <property type="entry name" value="Glyco_hydro_2_N"/>
    <property type="match status" value="1"/>
</dbReference>
<dbReference type="Pfam" id="PF18565">
    <property type="entry name" value="Glyco_hydro2_C5"/>
    <property type="match status" value="1"/>
</dbReference>
<dbReference type="InterPro" id="IPR036156">
    <property type="entry name" value="Beta-gal/glucu_dom_sf"/>
</dbReference>
<dbReference type="SUPFAM" id="SSF49785">
    <property type="entry name" value="Galactose-binding domain-like"/>
    <property type="match status" value="1"/>
</dbReference>
<accession>A0AAN1CY86</accession>
<protein>
    <recommendedName>
        <fullName evidence="10">Beta-galactosidase</fullName>
    </recommendedName>
</protein>
<sequence length="902" mass="102693">MASQIEQTRCLSQLIHHKPIHSLNCQRDFSHSGFFSMPDPSRHVFDFNGGWLFYKGDPLNANQLICDDKNWVSVSLPHCVELLPEDASGTINYQGVVWYRKHFLIPENLKDQRIIIDFEAIQGKSEVWINGELIASRKEEFLPLVIDITSFLNFDSTNIIAVKADNSDDSSFPAGKNQYELDFTYVGGIYRDVWLYSTQKMMHFGHEGIANTPTPNTKHSGLRVRYRNVSEQSATIDLGMQIINQTNNTQPVTIECQLSSCQTGHVTTKQSLNVSIESSDQHISCKMQVEQPELWHPDSPNLYWLDCRLFDNSGEQIDSVRLRNGIRTLELKGKDGLYINGKAYEEKLIGVNRHQYYAHIGTALSNSQHWNDVKKLKDAGLSVIRTAHYPQDPAFLDAADQLGVLIIQPSIGWQFWNEETQFVEQAKQNVREKIRRDRNHACIWMFEPALNETHQPHWFLKELHQIVHQEMDEATWVPLDSYIDCPEAREVMYAHPNQVKEGEADEGQLTYPAEFDVPVFTREWGDNVDDWNSHNSNSRVHRSWGEQAQIIQALHYATGSDSSGHEYATNLNVLHQTPRQHIGGTLWHGFDHQRGYHPEQFWGGIMDAFRQDKYSYHVFMAQRNPNKTHPICQSGYHLKILHEATPISGSDIVVVSNVDRVELSVAGQYFGTQVVKNPRKGIPFLPAIFKGAFNFMDFKHLHREERFTEACIIAKGFVGDECVITEIKYPAKRPTRLRLSIDNSSLIANGSDIGTIVAEVTDEDGNVKRLARHHIKFEVYGEASLIEADNIFANPRATEWGSAPALIRTTQTAGKILVIARPVNEGMNTLVPAILELDTKPNTLPILQSEPPTQSSDSIARLAEIKHSFVEEVDNRIARNAYIRAKHRGVELQQSDCGEFHF</sequence>
<dbReference type="GO" id="GO:0005975">
    <property type="term" value="P:carbohydrate metabolic process"/>
    <property type="evidence" value="ECO:0007669"/>
    <property type="project" value="InterPro"/>
</dbReference>
<dbReference type="PANTHER" id="PTHR42732">
    <property type="entry name" value="BETA-GALACTOSIDASE"/>
    <property type="match status" value="1"/>
</dbReference>
<evidence type="ECO:0000313" key="8">
    <source>
        <dbReference type="EMBL" id="ANQ14976.1"/>
    </source>
</evidence>
<proteinExistence type="inferred from homology"/>
<dbReference type="RefSeq" id="WP_024372634.1">
    <property type="nucleotide sequence ID" value="NZ_ATWU01000023.1"/>
</dbReference>
<evidence type="ECO:0000259" key="5">
    <source>
        <dbReference type="Pfam" id="PF02836"/>
    </source>
</evidence>
<keyword evidence="2" id="KW-0378">Hydrolase</keyword>
<dbReference type="EMBL" id="CP016346">
    <property type="protein sequence ID" value="ANQ14976.1"/>
    <property type="molecule type" value="Genomic_DNA"/>
</dbReference>
<dbReference type="PANTHER" id="PTHR42732:SF1">
    <property type="entry name" value="BETA-MANNOSIDASE"/>
    <property type="match status" value="1"/>
</dbReference>
<dbReference type="InterPro" id="IPR017853">
    <property type="entry name" value="GH"/>
</dbReference>
<evidence type="ECO:0000259" key="6">
    <source>
        <dbReference type="Pfam" id="PF02837"/>
    </source>
</evidence>
<evidence type="ECO:0000259" key="4">
    <source>
        <dbReference type="Pfam" id="PF00703"/>
    </source>
</evidence>
<dbReference type="GO" id="GO:0004553">
    <property type="term" value="F:hydrolase activity, hydrolyzing O-glycosyl compounds"/>
    <property type="evidence" value="ECO:0007669"/>
    <property type="project" value="InterPro"/>
</dbReference>
<keyword evidence="9" id="KW-1185">Reference proteome</keyword>
<dbReference type="InterPro" id="IPR013783">
    <property type="entry name" value="Ig-like_fold"/>
</dbReference>
<gene>
    <name evidence="8" type="ORF">BA890_19795</name>
</gene>
<dbReference type="Pfam" id="PF00703">
    <property type="entry name" value="Glyco_hydro_2"/>
    <property type="match status" value="1"/>
</dbReference>
<organism evidence="8 9">
    <name type="scientific">Vibrio natriegens NBRC 15636 = ATCC 14048 = DSM 759</name>
    <dbReference type="NCBI Taxonomy" id="1219067"/>
    <lineage>
        <taxon>Bacteria</taxon>
        <taxon>Pseudomonadati</taxon>
        <taxon>Pseudomonadota</taxon>
        <taxon>Gammaproteobacteria</taxon>
        <taxon>Vibrionales</taxon>
        <taxon>Vibrionaceae</taxon>
        <taxon>Vibrio</taxon>
    </lineage>
</organism>
<dbReference type="Gene3D" id="2.60.40.10">
    <property type="entry name" value="Immunoglobulins"/>
    <property type="match status" value="2"/>
</dbReference>
<evidence type="ECO:0000256" key="2">
    <source>
        <dbReference type="ARBA" id="ARBA00022801"/>
    </source>
</evidence>
<dbReference type="InterPro" id="IPR006104">
    <property type="entry name" value="Glyco_hydro_2_N"/>
</dbReference>
<dbReference type="AlphaFoldDB" id="A0AAN1CY86"/>
<dbReference type="InterPro" id="IPR008979">
    <property type="entry name" value="Galactose-bd-like_sf"/>
</dbReference>
<dbReference type="InterPro" id="IPR006102">
    <property type="entry name" value="Ig-like_GH2"/>
</dbReference>
<dbReference type="Gene3D" id="3.20.20.80">
    <property type="entry name" value="Glycosidases"/>
    <property type="match status" value="1"/>
</dbReference>
<evidence type="ECO:0008006" key="10">
    <source>
        <dbReference type="Google" id="ProtNLM"/>
    </source>
</evidence>
<feature type="domain" description="Glycoside hydrolase family 2 catalytic" evidence="5">
    <location>
        <begin position="335"/>
        <end position="453"/>
    </location>
</feature>
<evidence type="ECO:0000256" key="1">
    <source>
        <dbReference type="ARBA" id="ARBA00007401"/>
    </source>
</evidence>
<evidence type="ECO:0000313" key="9">
    <source>
        <dbReference type="Proteomes" id="UP000092741"/>
    </source>
</evidence>
<dbReference type="Gene3D" id="2.60.120.260">
    <property type="entry name" value="Galactose-binding domain-like"/>
    <property type="match status" value="1"/>
</dbReference>
<dbReference type="SUPFAM" id="SSF49303">
    <property type="entry name" value="beta-Galactosidase/glucuronidase domain"/>
    <property type="match status" value="1"/>
</dbReference>
<dbReference type="SUPFAM" id="SSF51445">
    <property type="entry name" value="(Trans)glycosidases"/>
    <property type="match status" value="1"/>
</dbReference>
<evidence type="ECO:0000259" key="7">
    <source>
        <dbReference type="Pfam" id="PF18565"/>
    </source>
</evidence>
<dbReference type="InterPro" id="IPR040605">
    <property type="entry name" value="Glyco_hydro2_dom5"/>
</dbReference>